<dbReference type="GO" id="GO:0043328">
    <property type="term" value="P:protein transport to vacuole involved in ubiquitin-dependent protein catabolic process via the multivesicular body sorting pathway"/>
    <property type="evidence" value="ECO:0007669"/>
    <property type="project" value="TreeGrafter"/>
</dbReference>
<organism evidence="4">
    <name type="scientific">Pundamilia nyererei</name>
    <dbReference type="NCBI Taxonomy" id="303518"/>
    <lineage>
        <taxon>Eukaryota</taxon>
        <taxon>Metazoa</taxon>
        <taxon>Chordata</taxon>
        <taxon>Craniata</taxon>
        <taxon>Vertebrata</taxon>
        <taxon>Euteleostomi</taxon>
        <taxon>Actinopterygii</taxon>
        <taxon>Neopterygii</taxon>
        <taxon>Teleostei</taxon>
        <taxon>Neoteleostei</taxon>
        <taxon>Acanthomorphata</taxon>
        <taxon>Ovalentaria</taxon>
        <taxon>Cichlomorphae</taxon>
        <taxon>Cichliformes</taxon>
        <taxon>Cichlidae</taxon>
        <taxon>African cichlids</taxon>
        <taxon>Pseudocrenilabrinae</taxon>
        <taxon>Haplochromini</taxon>
        <taxon>Pundamilia</taxon>
    </lineage>
</organism>
<evidence type="ECO:0000313" key="4">
    <source>
        <dbReference type="Ensembl" id="ENSPNYP00000015960.1"/>
    </source>
</evidence>
<evidence type="ECO:0000256" key="2">
    <source>
        <dbReference type="PROSITE-ProRule" id="PRU00192"/>
    </source>
</evidence>
<dbReference type="Ensembl" id="ENSPNYT00000016361.1">
    <property type="protein sequence ID" value="ENSPNYP00000015960.1"/>
    <property type="gene ID" value="ENSPNYG00000012089.1"/>
</dbReference>
<dbReference type="Pfam" id="PF14604">
    <property type="entry name" value="SH3_9"/>
    <property type="match status" value="1"/>
</dbReference>
<evidence type="ECO:0000259" key="3">
    <source>
        <dbReference type="PROSITE" id="PS50002"/>
    </source>
</evidence>
<feature type="domain" description="SH3" evidence="3">
    <location>
        <begin position="6"/>
        <end position="65"/>
    </location>
</feature>
<dbReference type="Gene3D" id="2.30.30.40">
    <property type="entry name" value="SH3 Domains"/>
    <property type="match status" value="1"/>
</dbReference>
<dbReference type="PRINTS" id="PR00452">
    <property type="entry name" value="SH3DOMAIN"/>
</dbReference>
<dbReference type="PRINTS" id="PR00499">
    <property type="entry name" value="P67PHOX"/>
</dbReference>
<dbReference type="PROSITE" id="PS50002">
    <property type="entry name" value="SH3"/>
    <property type="match status" value="1"/>
</dbReference>
<dbReference type="InterPro" id="IPR036028">
    <property type="entry name" value="SH3-like_dom_sf"/>
</dbReference>
<sequence>LVPPLPFQLLCVALLDHEGEEEDELTFSQGDVIGLLELIGQEWGRGQIHGRIGKFPLNFTEVVEPLPTSVTELGETDKPGLTDTAMTENSGELKAALSSSLHLYASLLWTTANKSFWGFFCFVNPRLLRGLKSFECHLCFKRSCES</sequence>
<dbReference type="InterPro" id="IPR050670">
    <property type="entry name" value="STAM"/>
</dbReference>
<proteinExistence type="predicted"/>
<keyword evidence="1 2" id="KW-0728">SH3 domain</keyword>
<dbReference type="InterPro" id="IPR001452">
    <property type="entry name" value="SH3_domain"/>
</dbReference>
<dbReference type="SUPFAM" id="SSF50044">
    <property type="entry name" value="SH3-domain"/>
    <property type="match status" value="1"/>
</dbReference>
<dbReference type="AlphaFoldDB" id="A0A3B4FZB7"/>
<dbReference type="SMART" id="SM00326">
    <property type="entry name" value="SH3"/>
    <property type="match status" value="1"/>
</dbReference>
<protein>
    <recommendedName>
        <fullName evidence="3">SH3 domain-containing protein</fullName>
    </recommendedName>
</protein>
<reference evidence="4" key="1">
    <citation type="submission" date="2023-09" db="UniProtKB">
        <authorList>
            <consortium name="Ensembl"/>
        </authorList>
    </citation>
    <scope>IDENTIFICATION</scope>
</reference>
<accession>A0A3B4FZB7</accession>
<dbReference type="PANTHER" id="PTHR45929">
    <property type="entry name" value="JAK PATHWAY SIGNAL TRANSDUCTION ADAPTOR MOLECULE"/>
    <property type="match status" value="1"/>
</dbReference>
<dbReference type="STRING" id="303518.ENSPNYP00000015960"/>
<name>A0A3B4FZB7_9CICH</name>
<dbReference type="GeneTree" id="ENSGT00940000178924"/>
<dbReference type="PANTHER" id="PTHR45929:SF2">
    <property type="entry name" value="SIGNAL TRANSDUCING ADAPTER MOLECULE 1"/>
    <property type="match status" value="1"/>
</dbReference>
<dbReference type="GO" id="GO:0033565">
    <property type="term" value="C:ESCRT-0 complex"/>
    <property type="evidence" value="ECO:0007669"/>
    <property type="project" value="TreeGrafter"/>
</dbReference>
<evidence type="ECO:0000256" key="1">
    <source>
        <dbReference type="ARBA" id="ARBA00022443"/>
    </source>
</evidence>